<gene>
    <name evidence="6" type="ORF">ACFQ04_14145</name>
</gene>
<evidence type="ECO:0000256" key="3">
    <source>
        <dbReference type="ARBA" id="ARBA00023186"/>
    </source>
</evidence>
<evidence type="ECO:0000256" key="2">
    <source>
        <dbReference type="ARBA" id="ARBA00022840"/>
    </source>
</evidence>
<sequence length="481" mass="48470">MTHPITTTLGLSAGSGMIHCALVTVDDHQRLVVDSRVIDVDHTDRLDGPGRVNSGIDLMLDRAAETGLSVTAIGVAARGGAITSRGSGRRRQVHVVDDPEAIGLALAHTGAVAAHPRVVVVDSGDSGTSVFTLRTDDGVISTVERTTELSGAGIDEVLAGRAAGSMTDLGRRRRAELLSACRTAKEELGAAQSATVTVAGHDFSITAAMLDEIVAGGAAVVGEAVERVRRRDATDPGPVVLVGGLAAMPAVRTAIERSTGDAPLVPETPELLSAIGAALAARPGSQARSTLGFIGGRRPRDLLSVVPVAVVGAVVVAAMLTAVVIGVGVHGTSASTGADPSTTVPSSVSQVRGDPVASTVRATPTTTATPSVAPTGAPDADRSEAPTTTTATGGYEYAPDLDGEGRATRPWATTQLPTTQQGGDVPTSTITAPPPSSTAPYDSPITDAPSLTPYPLTPYPFTPVPGPTTAPRSIAPGAVAP</sequence>
<protein>
    <submittedName>
        <fullName evidence="6">Hsp70 family protein</fullName>
    </submittedName>
</protein>
<keyword evidence="7" id="KW-1185">Reference proteome</keyword>
<keyword evidence="3" id="KW-0143">Chaperone</keyword>
<feature type="transmembrane region" description="Helical" evidence="5">
    <location>
        <begin position="302"/>
        <end position="329"/>
    </location>
</feature>
<feature type="compositionally biased region" description="Polar residues" evidence="4">
    <location>
        <begin position="411"/>
        <end position="422"/>
    </location>
</feature>
<feature type="compositionally biased region" description="Low complexity" evidence="4">
    <location>
        <begin position="385"/>
        <end position="398"/>
    </location>
</feature>
<dbReference type="InterPro" id="IPR043129">
    <property type="entry name" value="ATPase_NBD"/>
</dbReference>
<reference evidence="7" key="1">
    <citation type="journal article" date="2019" name="Int. J. Syst. Evol. Microbiol.">
        <title>The Global Catalogue of Microorganisms (GCM) 10K type strain sequencing project: providing services to taxonomists for standard genome sequencing and annotation.</title>
        <authorList>
            <consortium name="The Broad Institute Genomics Platform"/>
            <consortium name="The Broad Institute Genome Sequencing Center for Infectious Disease"/>
            <person name="Wu L."/>
            <person name="Ma J."/>
        </authorList>
    </citation>
    <scope>NUCLEOTIDE SEQUENCE [LARGE SCALE GENOMIC DNA]</scope>
    <source>
        <strain evidence="7">CCUG 50873</strain>
    </source>
</reference>
<keyword evidence="2" id="KW-0067">ATP-binding</keyword>
<feature type="compositionally biased region" description="Pro residues" evidence="4">
    <location>
        <begin position="455"/>
        <end position="468"/>
    </location>
</feature>
<accession>A0ABW3G9P3</accession>
<evidence type="ECO:0000313" key="6">
    <source>
        <dbReference type="EMBL" id="MFD0926878.1"/>
    </source>
</evidence>
<feature type="compositionally biased region" description="Low complexity" evidence="4">
    <location>
        <begin position="438"/>
        <end position="454"/>
    </location>
</feature>
<evidence type="ECO:0000256" key="4">
    <source>
        <dbReference type="SAM" id="MobiDB-lite"/>
    </source>
</evidence>
<dbReference type="EMBL" id="JBHTIL010000001">
    <property type="protein sequence ID" value="MFD0926878.1"/>
    <property type="molecule type" value="Genomic_DNA"/>
</dbReference>
<keyword evidence="5" id="KW-0472">Membrane</keyword>
<keyword evidence="5" id="KW-0812">Transmembrane</keyword>
<dbReference type="Gene3D" id="3.90.640.10">
    <property type="entry name" value="Actin, Chain A, domain 4"/>
    <property type="match status" value="1"/>
</dbReference>
<keyword evidence="5" id="KW-1133">Transmembrane helix</keyword>
<keyword evidence="1" id="KW-0547">Nucleotide-binding</keyword>
<organism evidence="6 7">
    <name type="scientific">Williamsia deligens</name>
    <dbReference type="NCBI Taxonomy" id="321325"/>
    <lineage>
        <taxon>Bacteria</taxon>
        <taxon>Bacillati</taxon>
        <taxon>Actinomycetota</taxon>
        <taxon>Actinomycetes</taxon>
        <taxon>Mycobacteriales</taxon>
        <taxon>Nocardiaceae</taxon>
        <taxon>Williamsia</taxon>
    </lineage>
</organism>
<dbReference type="SUPFAM" id="SSF53067">
    <property type="entry name" value="Actin-like ATPase domain"/>
    <property type="match status" value="1"/>
</dbReference>
<dbReference type="RefSeq" id="WP_253645283.1">
    <property type="nucleotide sequence ID" value="NZ_BAAAMO010000002.1"/>
</dbReference>
<dbReference type="Gene3D" id="3.30.420.40">
    <property type="match status" value="2"/>
</dbReference>
<evidence type="ECO:0000256" key="1">
    <source>
        <dbReference type="ARBA" id="ARBA00022741"/>
    </source>
</evidence>
<evidence type="ECO:0000256" key="5">
    <source>
        <dbReference type="SAM" id="Phobius"/>
    </source>
</evidence>
<dbReference type="Proteomes" id="UP001597068">
    <property type="component" value="Unassembled WGS sequence"/>
</dbReference>
<comment type="caution">
    <text evidence="6">The sequence shown here is derived from an EMBL/GenBank/DDBJ whole genome shotgun (WGS) entry which is preliminary data.</text>
</comment>
<evidence type="ECO:0000313" key="7">
    <source>
        <dbReference type="Proteomes" id="UP001597068"/>
    </source>
</evidence>
<feature type="region of interest" description="Disordered" evidence="4">
    <location>
        <begin position="331"/>
        <end position="481"/>
    </location>
</feature>
<dbReference type="Pfam" id="PF00012">
    <property type="entry name" value="HSP70"/>
    <property type="match status" value="1"/>
</dbReference>
<proteinExistence type="predicted"/>
<name>A0ABW3G9P3_9NOCA</name>
<feature type="compositionally biased region" description="Low complexity" evidence="4">
    <location>
        <begin position="340"/>
        <end position="378"/>
    </location>
</feature>
<dbReference type="InterPro" id="IPR013126">
    <property type="entry name" value="Hsp_70_fam"/>
</dbReference>